<accession>A0A8J2NWQ1</accession>
<comment type="caution">
    <text evidence="2">The sequence shown here is derived from an EMBL/GenBank/DDBJ whole genome shotgun (WGS) entry which is preliminary data.</text>
</comment>
<protein>
    <submittedName>
        <fullName evidence="2">Uncharacterized protein</fullName>
    </submittedName>
</protein>
<evidence type="ECO:0000256" key="1">
    <source>
        <dbReference type="SAM" id="Phobius"/>
    </source>
</evidence>
<dbReference type="EMBL" id="CAJVCH010078937">
    <property type="protein sequence ID" value="CAG7721367.1"/>
    <property type="molecule type" value="Genomic_DNA"/>
</dbReference>
<keyword evidence="1" id="KW-0812">Transmembrane</keyword>
<organism evidence="2 3">
    <name type="scientific">Allacma fusca</name>
    <dbReference type="NCBI Taxonomy" id="39272"/>
    <lineage>
        <taxon>Eukaryota</taxon>
        <taxon>Metazoa</taxon>
        <taxon>Ecdysozoa</taxon>
        <taxon>Arthropoda</taxon>
        <taxon>Hexapoda</taxon>
        <taxon>Collembola</taxon>
        <taxon>Symphypleona</taxon>
        <taxon>Sminthuridae</taxon>
        <taxon>Allacma</taxon>
    </lineage>
</organism>
<reference evidence="2" key="1">
    <citation type="submission" date="2021-06" db="EMBL/GenBank/DDBJ databases">
        <authorList>
            <person name="Hodson N. C."/>
            <person name="Mongue J. A."/>
            <person name="Jaron S. K."/>
        </authorList>
    </citation>
    <scope>NUCLEOTIDE SEQUENCE</scope>
</reference>
<evidence type="ECO:0000313" key="3">
    <source>
        <dbReference type="Proteomes" id="UP000708208"/>
    </source>
</evidence>
<dbReference type="Proteomes" id="UP000708208">
    <property type="component" value="Unassembled WGS sequence"/>
</dbReference>
<keyword evidence="1" id="KW-1133">Transmembrane helix</keyword>
<name>A0A8J2NWQ1_9HEXA</name>
<keyword evidence="3" id="KW-1185">Reference proteome</keyword>
<sequence>MLSTQYGSHVVQFIEAFTYFIFLYLSETSIYFKEVEIIVLNYFEERVRPKFEPHNHPSKFWRCPVTRGEVKEN</sequence>
<feature type="transmembrane region" description="Helical" evidence="1">
    <location>
        <begin position="6"/>
        <end position="25"/>
    </location>
</feature>
<keyword evidence="1" id="KW-0472">Membrane</keyword>
<dbReference type="AlphaFoldDB" id="A0A8J2NWQ1"/>
<proteinExistence type="predicted"/>
<gene>
    <name evidence="2" type="ORF">AFUS01_LOCUS10588</name>
</gene>
<evidence type="ECO:0000313" key="2">
    <source>
        <dbReference type="EMBL" id="CAG7721367.1"/>
    </source>
</evidence>